<proteinExistence type="predicted"/>
<accession>A0A5J4T6D4</accession>
<sequence>PRMFTLNFAVHQFMSGTSLIKKNLKLPPNKICCFLMDRSPGREEDSRGRF</sequence>
<evidence type="ECO:0000313" key="2">
    <source>
        <dbReference type="Proteomes" id="UP000324800"/>
    </source>
</evidence>
<reference evidence="1 2" key="1">
    <citation type="submission" date="2019-03" db="EMBL/GenBank/DDBJ databases">
        <title>Single cell metagenomics reveals metabolic interactions within the superorganism composed of flagellate Streblomastix strix and complex community of Bacteroidetes bacteria on its surface.</title>
        <authorList>
            <person name="Treitli S.C."/>
            <person name="Kolisko M."/>
            <person name="Husnik F."/>
            <person name="Keeling P."/>
            <person name="Hampl V."/>
        </authorList>
    </citation>
    <scope>NUCLEOTIDE SEQUENCE [LARGE SCALE GENOMIC DNA]</scope>
    <source>
        <strain evidence="1">ST1C</strain>
    </source>
</reference>
<dbReference type="EMBL" id="SNRW01037293">
    <property type="protein sequence ID" value="KAA6353869.1"/>
    <property type="molecule type" value="Genomic_DNA"/>
</dbReference>
<evidence type="ECO:0000313" key="1">
    <source>
        <dbReference type="EMBL" id="KAA6353869.1"/>
    </source>
</evidence>
<name>A0A5J4T6D4_9EUKA</name>
<dbReference type="Proteomes" id="UP000324800">
    <property type="component" value="Unassembled WGS sequence"/>
</dbReference>
<gene>
    <name evidence="1" type="ORF">EZS28_050602</name>
</gene>
<dbReference type="AlphaFoldDB" id="A0A5J4T6D4"/>
<organism evidence="1 2">
    <name type="scientific">Streblomastix strix</name>
    <dbReference type="NCBI Taxonomy" id="222440"/>
    <lineage>
        <taxon>Eukaryota</taxon>
        <taxon>Metamonada</taxon>
        <taxon>Preaxostyla</taxon>
        <taxon>Oxymonadida</taxon>
        <taxon>Streblomastigidae</taxon>
        <taxon>Streblomastix</taxon>
    </lineage>
</organism>
<feature type="non-terminal residue" evidence="1">
    <location>
        <position position="1"/>
    </location>
</feature>
<comment type="caution">
    <text evidence="1">The sequence shown here is derived from an EMBL/GenBank/DDBJ whole genome shotgun (WGS) entry which is preliminary data.</text>
</comment>
<protein>
    <submittedName>
        <fullName evidence="1">Uncharacterized protein</fullName>
    </submittedName>
</protein>